<dbReference type="PANTHER" id="PTHR46565">
    <property type="entry name" value="COLD SHOCK DOMAIN PROTEIN 2"/>
    <property type="match status" value="1"/>
</dbReference>
<sequence>MSAPAQTQPGPQGDIMPQKLTGSCKWFNTKKGFGFITPDDGTPDIFVHQSSLYCKGFRSLADGAKVEFSRTEDDNGRPKAVDVTGPNGDYCEEDKRAGGGGGGGGYGGERGYGGGGGGAVETEGMAVVVMVAVVAATGAESLDFSSVPSIGSLFSPTRSIRDSSSESDSVPSDPDSEPQQQQADMGDAVRFDKLEQIGKVKRVTTVFIPGKTNGQVWYATFKAKADAGNLNMNEKKLLLVGHFEDPDLILWWNENSASATTSDEVDTLFLEAHGSTGVIQAHAVYRMADVRLNLGDDYDKFVERFVDVYIQVNPNRRRNDRISSFVNALYPELREELEIEQIYTDWDQLKRRVGYLHAKQQKKARARIAGVQQRDERDELAELRKRLDQQAAQIAALRGRGRGHRQIDSEQANSKKMEAEMVAVKVGPRPFMTMLLFDKPVSVLIDTGAETSFIDVNTTLHADADVDRPTVGLSAVGQTGVSVVGEITAKFSHPSLPKKVFPHCLTVTEDSGYKAVLGQDFLKLLDPVVQYHYREDHLDVADLPSFEV</sequence>
<protein>
    <recommendedName>
        <fullName evidence="3">CSD domain-containing protein</fullName>
    </recommendedName>
</protein>
<dbReference type="Gene3D" id="2.40.50.140">
    <property type="entry name" value="Nucleic acid-binding proteins"/>
    <property type="match status" value="1"/>
</dbReference>
<evidence type="ECO:0000256" key="2">
    <source>
        <dbReference type="SAM" id="MobiDB-lite"/>
    </source>
</evidence>
<dbReference type="InterPro" id="IPR019844">
    <property type="entry name" value="CSD_CS"/>
</dbReference>
<feature type="region of interest" description="Disordered" evidence="2">
    <location>
        <begin position="155"/>
        <end position="185"/>
    </location>
</feature>
<dbReference type="EMBL" id="CDMZ01001664">
    <property type="protein sequence ID" value="CUC09790.1"/>
    <property type="molecule type" value="Genomic_DNA"/>
</dbReference>
<proteinExistence type="predicted"/>
<dbReference type="PANTHER" id="PTHR46565:SF20">
    <property type="entry name" value="COLD SHOCK DOMAIN-CONTAINING PROTEIN 4"/>
    <property type="match status" value="1"/>
</dbReference>
<dbReference type="GO" id="GO:0006508">
    <property type="term" value="P:proteolysis"/>
    <property type="evidence" value="ECO:0007669"/>
    <property type="project" value="InterPro"/>
</dbReference>
<keyword evidence="1" id="KW-0175">Coiled coil</keyword>
<feature type="compositionally biased region" description="Low complexity" evidence="2">
    <location>
        <begin position="166"/>
        <end position="182"/>
    </location>
</feature>
<dbReference type="GO" id="GO:0004190">
    <property type="term" value="F:aspartic-type endopeptidase activity"/>
    <property type="evidence" value="ECO:0007669"/>
    <property type="project" value="InterPro"/>
</dbReference>
<feature type="compositionally biased region" description="Basic and acidic residues" evidence="2">
    <location>
        <begin position="70"/>
        <end position="80"/>
    </location>
</feature>
<dbReference type="VEuPathDB" id="CryptoDB:Cvel_23830"/>
<dbReference type="AlphaFoldDB" id="A0A0K6S838"/>
<organism evidence="4">
    <name type="scientific">Chromera velia CCMP2878</name>
    <dbReference type="NCBI Taxonomy" id="1169474"/>
    <lineage>
        <taxon>Eukaryota</taxon>
        <taxon>Sar</taxon>
        <taxon>Alveolata</taxon>
        <taxon>Colpodellida</taxon>
        <taxon>Chromeraceae</taxon>
        <taxon>Chromera</taxon>
    </lineage>
</organism>
<gene>
    <name evidence="4" type="ORF">Cvel_23830.t1.CR1</name>
</gene>
<dbReference type="CDD" id="cd00303">
    <property type="entry name" value="retropepsin_like"/>
    <property type="match status" value="1"/>
</dbReference>
<accession>A0A0K6S838</accession>
<feature type="domain" description="CSD" evidence="3">
    <location>
        <begin position="19"/>
        <end position="85"/>
    </location>
</feature>
<dbReference type="PROSITE" id="PS51857">
    <property type="entry name" value="CSD_2"/>
    <property type="match status" value="1"/>
</dbReference>
<dbReference type="Pfam" id="PF00313">
    <property type="entry name" value="CSD"/>
    <property type="match status" value="1"/>
</dbReference>
<dbReference type="InterPro" id="IPR001969">
    <property type="entry name" value="Aspartic_peptidase_AS"/>
</dbReference>
<name>A0A0K6S838_9ALVE</name>
<dbReference type="CDD" id="cd04458">
    <property type="entry name" value="CSP_CDS"/>
    <property type="match status" value="1"/>
</dbReference>
<evidence type="ECO:0000313" key="4">
    <source>
        <dbReference type="EMBL" id="CUC09790.1"/>
    </source>
</evidence>
<evidence type="ECO:0000259" key="3">
    <source>
        <dbReference type="PROSITE" id="PS51857"/>
    </source>
</evidence>
<dbReference type="Gene3D" id="2.40.70.10">
    <property type="entry name" value="Acid Proteases"/>
    <property type="match status" value="1"/>
</dbReference>
<feature type="coiled-coil region" evidence="1">
    <location>
        <begin position="373"/>
        <end position="400"/>
    </location>
</feature>
<reference evidence="4" key="1">
    <citation type="submission" date="2014-11" db="EMBL/GenBank/DDBJ databases">
        <title>Molecular phylogeny of cliff fern family Woodsiaceae with morphological implications.</title>
        <authorList>
            <person name="Shao Y.-Z."/>
            <person name="Wei R."/>
            <person name="Zhang X.-C."/>
        </authorList>
    </citation>
    <scope>NUCLEOTIDE SEQUENCE</scope>
</reference>
<dbReference type="SUPFAM" id="SSF50249">
    <property type="entry name" value="Nucleic acid-binding proteins"/>
    <property type="match status" value="1"/>
</dbReference>
<dbReference type="SUPFAM" id="SSF50630">
    <property type="entry name" value="Acid proteases"/>
    <property type="match status" value="1"/>
</dbReference>
<dbReference type="InterPro" id="IPR011129">
    <property type="entry name" value="CSD"/>
</dbReference>
<dbReference type="InterPro" id="IPR021109">
    <property type="entry name" value="Peptidase_aspartic_dom_sf"/>
</dbReference>
<dbReference type="PRINTS" id="PR00050">
    <property type="entry name" value="COLDSHOCK"/>
</dbReference>
<dbReference type="GO" id="GO:0003676">
    <property type="term" value="F:nucleic acid binding"/>
    <property type="evidence" value="ECO:0007669"/>
    <property type="project" value="InterPro"/>
</dbReference>
<dbReference type="SMART" id="SM00357">
    <property type="entry name" value="CSP"/>
    <property type="match status" value="1"/>
</dbReference>
<dbReference type="PROSITE" id="PS00141">
    <property type="entry name" value="ASP_PROTEASE"/>
    <property type="match status" value="1"/>
</dbReference>
<dbReference type="PhylomeDB" id="A0A0K6S838"/>
<evidence type="ECO:0000256" key="1">
    <source>
        <dbReference type="SAM" id="Coils"/>
    </source>
</evidence>
<dbReference type="PROSITE" id="PS00352">
    <property type="entry name" value="CSD_1"/>
    <property type="match status" value="1"/>
</dbReference>
<dbReference type="InterPro" id="IPR002059">
    <property type="entry name" value="CSP_DNA-bd"/>
</dbReference>
<dbReference type="InterPro" id="IPR012340">
    <property type="entry name" value="NA-bd_OB-fold"/>
</dbReference>
<feature type="region of interest" description="Disordered" evidence="2">
    <location>
        <begin position="70"/>
        <end position="105"/>
    </location>
</feature>